<protein>
    <submittedName>
        <fullName evidence="3">Uncharacterized protein</fullName>
    </submittedName>
</protein>
<evidence type="ECO:0000256" key="1">
    <source>
        <dbReference type="SAM" id="MobiDB-lite"/>
    </source>
</evidence>
<gene>
    <name evidence="3" type="ORF">SYNPS1DRAFT_23205</name>
</gene>
<keyword evidence="2" id="KW-0812">Transmembrane</keyword>
<evidence type="ECO:0000313" key="3">
    <source>
        <dbReference type="EMBL" id="RKP24735.1"/>
    </source>
</evidence>
<dbReference type="EMBL" id="KZ990061">
    <property type="protein sequence ID" value="RKP24735.1"/>
    <property type="molecule type" value="Genomic_DNA"/>
</dbReference>
<reference evidence="4" key="1">
    <citation type="journal article" date="2018" name="Nat. Microbiol.">
        <title>Leveraging single-cell genomics to expand the fungal tree of life.</title>
        <authorList>
            <person name="Ahrendt S.R."/>
            <person name="Quandt C.A."/>
            <person name="Ciobanu D."/>
            <person name="Clum A."/>
            <person name="Salamov A."/>
            <person name="Andreopoulos B."/>
            <person name="Cheng J.F."/>
            <person name="Woyke T."/>
            <person name="Pelin A."/>
            <person name="Henrissat B."/>
            <person name="Reynolds N.K."/>
            <person name="Benny G.L."/>
            <person name="Smith M.E."/>
            <person name="James T.Y."/>
            <person name="Grigoriev I.V."/>
        </authorList>
    </citation>
    <scope>NUCLEOTIDE SEQUENCE [LARGE SCALE GENOMIC DNA]</scope>
    <source>
        <strain evidence="4">Benny S71-1</strain>
    </source>
</reference>
<evidence type="ECO:0000256" key="2">
    <source>
        <dbReference type="SAM" id="Phobius"/>
    </source>
</evidence>
<keyword evidence="4" id="KW-1185">Reference proteome</keyword>
<sequence>MQASSPPHWTAAVTSMRLDAGGSNNGANQTDHKRRPSQGMLRNTNPPPINTVATLSKEHIATAVPSFLQARAKHIAQQDRWQFDVPLTAILCLLLLDFMGVEQARMFTRLQYRQPAHHGPVENVPIDPLDGFSPITHLDGGAFYRIGRLDVFFVIYMTLVLTLFRSCVMRYLLEPLGKHLGIRHLSKLERFKEQGYQFIYYSIS</sequence>
<feature type="non-terminal residue" evidence="3">
    <location>
        <position position="204"/>
    </location>
</feature>
<name>A0A4P9YXV0_9FUNG</name>
<evidence type="ECO:0000313" key="4">
    <source>
        <dbReference type="Proteomes" id="UP000278143"/>
    </source>
</evidence>
<keyword evidence="2" id="KW-1133">Transmembrane helix</keyword>
<dbReference type="OrthoDB" id="537032at2759"/>
<dbReference type="Proteomes" id="UP000278143">
    <property type="component" value="Unassembled WGS sequence"/>
</dbReference>
<proteinExistence type="predicted"/>
<feature type="region of interest" description="Disordered" evidence="1">
    <location>
        <begin position="17"/>
        <end position="47"/>
    </location>
</feature>
<feature type="transmembrane region" description="Helical" evidence="2">
    <location>
        <begin position="151"/>
        <end position="173"/>
    </location>
</feature>
<organism evidence="3 4">
    <name type="scientific">Syncephalis pseudoplumigaleata</name>
    <dbReference type="NCBI Taxonomy" id="1712513"/>
    <lineage>
        <taxon>Eukaryota</taxon>
        <taxon>Fungi</taxon>
        <taxon>Fungi incertae sedis</taxon>
        <taxon>Zoopagomycota</taxon>
        <taxon>Zoopagomycotina</taxon>
        <taxon>Zoopagomycetes</taxon>
        <taxon>Zoopagales</taxon>
        <taxon>Piptocephalidaceae</taxon>
        <taxon>Syncephalis</taxon>
    </lineage>
</organism>
<dbReference type="AlphaFoldDB" id="A0A4P9YXV0"/>
<keyword evidence="2" id="KW-0472">Membrane</keyword>
<accession>A0A4P9YXV0</accession>